<evidence type="ECO:0000313" key="1">
    <source>
        <dbReference type="EMBL" id="OVE59334.1"/>
    </source>
</evidence>
<accession>A0A202C6P3</accession>
<organism evidence="1 2">
    <name type="scientific">Chryseobacterium mucoviscidosis</name>
    <dbReference type="NCBI Taxonomy" id="1945581"/>
    <lineage>
        <taxon>Bacteria</taxon>
        <taxon>Pseudomonadati</taxon>
        <taxon>Bacteroidota</taxon>
        <taxon>Flavobacteriia</taxon>
        <taxon>Flavobacteriales</taxon>
        <taxon>Weeksellaceae</taxon>
        <taxon>Chryseobacterium group</taxon>
        <taxon>Chryseobacterium</taxon>
    </lineage>
</organism>
<gene>
    <name evidence="1" type="ORF">B0E34_05285</name>
</gene>
<dbReference type="EMBL" id="MVAG01000088">
    <property type="protein sequence ID" value="OVE59334.1"/>
    <property type="molecule type" value="Genomic_DNA"/>
</dbReference>
<dbReference type="AlphaFoldDB" id="A0A202C6P3"/>
<proteinExistence type="predicted"/>
<keyword evidence="2" id="KW-1185">Reference proteome</keyword>
<dbReference type="PROSITE" id="PS51257">
    <property type="entry name" value="PROKAR_LIPOPROTEIN"/>
    <property type="match status" value="1"/>
</dbReference>
<protein>
    <submittedName>
        <fullName evidence="1">Uncharacterized protein</fullName>
    </submittedName>
</protein>
<name>A0A202C6P3_9FLAO</name>
<sequence>MFIDFRSFLQLSLLAFFGFGGCLAAAESKKRAQTYLSMSSEIVEYIYSTGNYSFISGTTPSKISSKFSPPLQRSGIF</sequence>
<reference evidence="2" key="1">
    <citation type="submission" date="2017-02" db="EMBL/GenBank/DDBJ databases">
        <authorList>
            <person name="Tetz G."/>
            <person name="Tetz V."/>
        </authorList>
    </citation>
    <scope>NUCLEOTIDE SEQUENCE [LARGE SCALE GENOMIC DNA]</scope>
    <source>
        <strain evidence="2">VT16-26</strain>
    </source>
</reference>
<comment type="caution">
    <text evidence="1">The sequence shown here is derived from an EMBL/GenBank/DDBJ whole genome shotgun (WGS) entry which is preliminary data.</text>
</comment>
<evidence type="ECO:0000313" key="2">
    <source>
        <dbReference type="Proteomes" id="UP000196355"/>
    </source>
</evidence>
<dbReference type="Proteomes" id="UP000196355">
    <property type="component" value="Unassembled WGS sequence"/>
</dbReference>